<dbReference type="Pfam" id="PF01379">
    <property type="entry name" value="Porphobil_deam"/>
    <property type="match status" value="1"/>
</dbReference>
<dbReference type="EC" id="2.5.1.61" evidence="8"/>
<dbReference type="PANTHER" id="PTHR11557:SF0">
    <property type="entry name" value="PORPHOBILINOGEN DEAMINASE"/>
    <property type="match status" value="1"/>
</dbReference>
<dbReference type="PRINTS" id="PR00151">
    <property type="entry name" value="PORPHBDMNASE"/>
</dbReference>
<dbReference type="PIRSF" id="PIRSF001438">
    <property type="entry name" value="4pyrrol_synth_OHMeBilane_synth"/>
    <property type="match status" value="1"/>
</dbReference>
<evidence type="ECO:0000256" key="8">
    <source>
        <dbReference type="HAMAP-Rule" id="MF_00260"/>
    </source>
</evidence>
<feature type="domain" description="Porphobilinogen deaminase N-terminal" evidence="9">
    <location>
        <begin position="4"/>
        <end position="210"/>
    </location>
</feature>
<sequence>MTYQIATRGSKLALAQTQQVADALTRAYPEHTFTLCIIKTQGDLNQHSPLHQIGGKGVFVREIEQALLNGSADLAVHSMKDMPCEVTPGLSFSRVWKREDPRDVLVLNGAENLHDLPQGARIGTGSLRRAYQLRALRSDLEVCGIRGNIDTRLRKMRQTPLDGLVLAAAGLNRLSPECGTVQPLSPEEMIPAPAQGALAIQLREGDNELRAMLDALSDKTDTFCVGLERAFLAETGASCHEPVGAYCSGIENPVFYAMLGKESSERFVKKQVVLNREHAEAEVRALAHAMRQELEAL</sequence>
<dbReference type="GO" id="GO:0005737">
    <property type="term" value="C:cytoplasm"/>
    <property type="evidence" value="ECO:0007669"/>
    <property type="project" value="UniProtKB-UniRule"/>
</dbReference>
<dbReference type="HAMAP" id="MF_00260">
    <property type="entry name" value="Porphobil_deam"/>
    <property type="match status" value="1"/>
</dbReference>
<gene>
    <name evidence="8 10" type="primary">hemC</name>
    <name evidence="10" type="ORF">H9943_09505</name>
</gene>
<accession>A0A9D2M380</accession>
<dbReference type="Gene3D" id="3.30.160.40">
    <property type="entry name" value="Porphobilinogen deaminase, C-terminal domain"/>
    <property type="match status" value="1"/>
</dbReference>
<evidence type="ECO:0000256" key="3">
    <source>
        <dbReference type="ARBA" id="ARBA00005638"/>
    </source>
</evidence>
<dbReference type="InterPro" id="IPR000860">
    <property type="entry name" value="HemC"/>
</dbReference>
<dbReference type="GO" id="GO:0006782">
    <property type="term" value="P:protoporphyrinogen IX biosynthetic process"/>
    <property type="evidence" value="ECO:0007669"/>
    <property type="project" value="UniProtKB-UniRule"/>
</dbReference>
<comment type="caution">
    <text evidence="10">The sequence shown here is derived from an EMBL/GenBank/DDBJ whole genome shotgun (WGS) entry which is preliminary data.</text>
</comment>
<reference evidence="10" key="1">
    <citation type="journal article" date="2021" name="PeerJ">
        <title>Extensive microbial diversity within the chicken gut microbiome revealed by metagenomics and culture.</title>
        <authorList>
            <person name="Gilroy R."/>
            <person name="Ravi A."/>
            <person name="Getino M."/>
            <person name="Pursley I."/>
            <person name="Horton D.L."/>
            <person name="Alikhan N.F."/>
            <person name="Baker D."/>
            <person name="Gharbi K."/>
            <person name="Hall N."/>
            <person name="Watson M."/>
            <person name="Adriaenssens E.M."/>
            <person name="Foster-Nyarko E."/>
            <person name="Jarju S."/>
            <person name="Secka A."/>
            <person name="Antonio M."/>
            <person name="Oren A."/>
            <person name="Chaudhuri R.R."/>
            <person name="La Ragione R."/>
            <person name="Hildebrand F."/>
            <person name="Pallen M.J."/>
        </authorList>
    </citation>
    <scope>NUCLEOTIDE SEQUENCE</scope>
    <source>
        <strain evidence="10">ChiBcec8-14828</strain>
    </source>
</reference>
<reference evidence="10" key="2">
    <citation type="submission" date="2021-04" db="EMBL/GenBank/DDBJ databases">
        <authorList>
            <person name="Gilroy R."/>
        </authorList>
    </citation>
    <scope>NUCLEOTIDE SEQUENCE</scope>
    <source>
        <strain evidence="10">ChiBcec8-14828</strain>
    </source>
</reference>
<evidence type="ECO:0000313" key="10">
    <source>
        <dbReference type="EMBL" id="HJB40616.1"/>
    </source>
</evidence>
<proteinExistence type="inferred from homology"/>
<dbReference type="FunFam" id="3.40.190.10:FF:000005">
    <property type="entry name" value="Porphobilinogen deaminase"/>
    <property type="match status" value="1"/>
</dbReference>
<comment type="subunit">
    <text evidence="4 8">Monomer.</text>
</comment>
<evidence type="ECO:0000256" key="2">
    <source>
        <dbReference type="ARBA" id="ARBA00004735"/>
    </source>
</evidence>
<comment type="pathway">
    <text evidence="2">Porphyrin-containing compound metabolism; protoporphyrin-IX biosynthesis; coproporphyrinogen-III from 5-aminolevulinate: step 2/4.</text>
</comment>
<dbReference type="EMBL" id="DWYA01000086">
    <property type="protein sequence ID" value="HJB40616.1"/>
    <property type="molecule type" value="Genomic_DNA"/>
</dbReference>
<dbReference type="InterPro" id="IPR022417">
    <property type="entry name" value="Porphobilin_deaminase_N"/>
</dbReference>
<keyword evidence="5 8" id="KW-0808">Transferase</keyword>
<dbReference type="NCBIfam" id="TIGR00212">
    <property type="entry name" value="hemC"/>
    <property type="match status" value="1"/>
</dbReference>
<dbReference type="AlphaFoldDB" id="A0A9D2M380"/>
<evidence type="ECO:0000256" key="7">
    <source>
        <dbReference type="ARBA" id="ARBA00048169"/>
    </source>
</evidence>
<dbReference type="GO" id="GO:0004418">
    <property type="term" value="F:hydroxymethylbilane synthase activity"/>
    <property type="evidence" value="ECO:0007669"/>
    <property type="project" value="UniProtKB-UniRule"/>
</dbReference>
<evidence type="ECO:0000256" key="6">
    <source>
        <dbReference type="ARBA" id="ARBA00023244"/>
    </source>
</evidence>
<evidence type="ECO:0000256" key="1">
    <source>
        <dbReference type="ARBA" id="ARBA00002869"/>
    </source>
</evidence>
<evidence type="ECO:0000313" key="11">
    <source>
        <dbReference type="Proteomes" id="UP000824209"/>
    </source>
</evidence>
<comment type="catalytic activity">
    <reaction evidence="7 8">
        <text>4 porphobilinogen + H2O = hydroxymethylbilane + 4 NH4(+)</text>
        <dbReference type="Rhea" id="RHEA:13185"/>
        <dbReference type="ChEBI" id="CHEBI:15377"/>
        <dbReference type="ChEBI" id="CHEBI:28938"/>
        <dbReference type="ChEBI" id="CHEBI:57845"/>
        <dbReference type="ChEBI" id="CHEBI:58126"/>
        <dbReference type="EC" id="2.5.1.61"/>
    </reaction>
</comment>
<dbReference type="InterPro" id="IPR036803">
    <property type="entry name" value="Porphobilinogen_deaminase_C_sf"/>
</dbReference>
<dbReference type="SUPFAM" id="SSF53850">
    <property type="entry name" value="Periplasmic binding protein-like II"/>
    <property type="match status" value="1"/>
</dbReference>
<comment type="function">
    <text evidence="1 8">Tetrapolymerization of the monopyrrole PBG into the hydroxymethylbilane pre-uroporphyrinogen in several discrete steps.</text>
</comment>
<evidence type="ECO:0000259" key="9">
    <source>
        <dbReference type="Pfam" id="PF01379"/>
    </source>
</evidence>
<dbReference type="FunFam" id="3.40.190.10:FF:000086">
    <property type="entry name" value="Probable porphobilinogen deaminase"/>
    <property type="match status" value="1"/>
</dbReference>
<comment type="miscellaneous">
    <text evidence="8">The porphobilinogen subunits are added to the dipyrromethane group.</text>
</comment>
<feature type="modified residue" description="S-(dipyrrolylmethanemethyl)cysteine" evidence="8">
    <location>
        <position position="239"/>
    </location>
</feature>
<keyword evidence="6 8" id="KW-0627">Porphyrin biosynthesis</keyword>
<dbReference type="PANTHER" id="PTHR11557">
    <property type="entry name" value="PORPHOBILINOGEN DEAMINASE"/>
    <property type="match status" value="1"/>
</dbReference>
<dbReference type="Proteomes" id="UP000824209">
    <property type="component" value="Unassembled WGS sequence"/>
</dbReference>
<evidence type="ECO:0000256" key="4">
    <source>
        <dbReference type="ARBA" id="ARBA00011245"/>
    </source>
</evidence>
<name>A0A9D2M380_9FIRM</name>
<dbReference type="Gene3D" id="3.40.190.10">
    <property type="entry name" value="Periplasmic binding protein-like II"/>
    <property type="match status" value="2"/>
</dbReference>
<dbReference type="SUPFAM" id="SSF54782">
    <property type="entry name" value="Porphobilinogen deaminase (hydroxymethylbilane synthase), C-terminal domain"/>
    <property type="match status" value="1"/>
</dbReference>
<evidence type="ECO:0000256" key="5">
    <source>
        <dbReference type="ARBA" id="ARBA00022679"/>
    </source>
</evidence>
<organism evidence="10 11">
    <name type="scientific">Candidatus Ruthenibacterium avium</name>
    <dbReference type="NCBI Taxonomy" id="2838751"/>
    <lineage>
        <taxon>Bacteria</taxon>
        <taxon>Bacillati</taxon>
        <taxon>Bacillota</taxon>
        <taxon>Clostridia</taxon>
        <taxon>Eubacteriales</taxon>
        <taxon>Oscillospiraceae</taxon>
        <taxon>Ruthenibacterium</taxon>
    </lineage>
</organism>
<comment type="cofactor">
    <cofactor evidence="8">
        <name>dipyrromethane</name>
        <dbReference type="ChEBI" id="CHEBI:60342"/>
    </cofactor>
    <text evidence="8">Binds 1 dipyrromethane group covalently.</text>
</comment>
<protein>
    <recommendedName>
        <fullName evidence="8">Porphobilinogen deaminase</fullName>
        <shortName evidence="8">PBG</shortName>
        <ecNumber evidence="8">2.5.1.61</ecNumber>
    </recommendedName>
    <alternativeName>
        <fullName evidence="8">Hydroxymethylbilane synthase</fullName>
        <shortName evidence="8">HMBS</shortName>
    </alternativeName>
    <alternativeName>
        <fullName evidence="8">Pre-uroporphyrinogen synthase</fullName>
    </alternativeName>
</protein>
<comment type="similarity">
    <text evidence="3 8">Belongs to the HMBS family.</text>
</comment>